<reference evidence="1 2" key="1">
    <citation type="submission" date="2013-07" db="EMBL/GenBank/DDBJ databases">
        <title>Completed genome of Sphingomonas sanxanigenens NX02.</title>
        <authorList>
            <person name="Ma T."/>
            <person name="Huang H."/>
            <person name="Wu M."/>
            <person name="Li X."/>
            <person name="Li G."/>
        </authorList>
    </citation>
    <scope>NUCLEOTIDE SEQUENCE [LARGE SCALE GENOMIC DNA]</scope>
    <source>
        <strain evidence="1 2">NX02</strain>
    </source>
</reference>
<dbReference type="PATRIC" id="fig|1123269.5.peg.619"/>
<accession>W0A5Q7</accession>
<name>W0A5Q7_9SPHN</name>
<dbReference type="OrthoDB" id="5329963at2"/>
<dbReference type="AlphaFoldDB" id="W0A5Q7"/>
<dbReference type="RefSeq" id="WP_025290706.1">
    <property type="nucleotide sequence ID" value="NZ_CP006644.1"/>
</dbReference>
<dbReference type="EMBL" id="CP006644">
    <property type="protein sequence ID" value="AHE52391.1"/>
    <property type="molecule type" value="Genomic_DNA"/>
</dbReference>
<evidence type="ECO:0000313" key="1">
    <source>
        <dbReference type="EMBL" id="AHE52391.1"/>
    </source>
</evidence>
<dbReference type="STRING" id="1123269.NX02_03185"/>
<sequence>MTDIPISAALPTGFSATPDHICLTIGAASTPVSLAFEYFTGQIFAAEADAHAFMLTRPATAKPTLGEEPLDIVLNGDSWVYIGFHELVNMRFSDTVPAFDLKKFPALRYGGIMHYDAAGQGSVTPIPDCVYARFAVKVKPPIGTTQYHDLVDYNIDLIQDVSPGSPSPTGRLPVIFDPGVRYPGAQLIPEPI</sequence>
<proteinExistence type="predicted"/>
<dbReference type="KEGG" id="ssan:NX02_03185"/>
<organism evidence="1 2">
    <name type="scientific">Sphingomonas sanxanigenens DSM 19645 = NX02</name>
    <dbReference type="NCBI Taxonomy" id="1123269"/>
    <lineage>
        <taxon>Bacteria</taxon>
        <taxon>Pseudomonadati</taxon>
        <taxon>Pseudomonadota</taxon>
        <taxon>Alphaproteobacteria</taxon>
        <taxon>Sphingomonadales</taxon>
        <taxon>Sphingomonadaceae</taxon>
        <taxon>Sphingomonas</taxon>
    </lineage>
</organism>
<keyword evidence="2" id="KW-1185">Reference proteome</keyword>
<evidence type="ECO:0000313" key="2">
    <source>
        <dbReference type="Proteomes" id="UP000018851"/>
    </source>
</evidence>
<dbReference type="Proteomes" id="UP000018851">
    <property type="component" value="Chromosome"/>
</dbReference>
<protein>
    <submittedName>
        <fullName evidence="1">Uncharacterized protein</fullName>
    </submittedName>
</protein>
<gene>
    <name evidence="1" type="ORF">NX02_03185</name>
</gene>
<dbReference type="HOGENOM" id="CLU_1414379_0_0_5"/>